<evidence type="ECO:0000313" key="1">
    <source>
        <dbReference type="EMBL" id="CAH1111656.1"/>
    </source>
</evidence>
<protein>
    <submittedName>
        <fullName evidence="1">Uncharacterized protein</fullName>
    </submittedName>
</protein>
<keyword evidence="2" id="KW-1185">Reference proteome</keyword>
<dbReference type="EMBL" id="OV651818">
    <property type="protein sequence ID" value="CAH1111656.1"/>
    <property type="molecule type" value="Genomic_DNA"/>
</dbReference>
<gene>
    <name evidence="1" type="ORF">PSYICH_LOCUS12565</name>
</gene>
<evidence type="ECO:0000313" key="2">
    <source>
        <dbReference type="Proteomes" id="UP001153636"/>
    </source>
</evidence>
<dbReference type="OrthoDB" id="6753455at2759"/>
<dbReference type="PANTHER" id="PTHR34415:SF1">
    <property type="entry name" value="INTEGRASE CATALYTIC DOMAIN-CONTAINING PROTEIN"/>
    <property type="match status" value="1"/>
</dbReference>
<reference evidence="1" key="1">
    <citation type="submission" date="2022-01" db="EMBL/GenBank/DDBJ databases">
        <authorList>
            <person name="King R."/>
        </authorList>
    </citation>
    <scope>NUCLEOTIDE SEQUENCE</scope>
</reference>
<dbReference type="AlphaFoldDB" id="A0A9P0D883"/>
<name>A0A9P0D883_9CUCU</name>
<organism evidence="1 2">
    <name type="scientific">Psylliodes chrysocephalus</name>
    <dbReference type="NCBI Taxonomy" id="3402493"/>
    <lineage>
        <taxon>Eukaryota</taxon>
        <taxon>Metazoa</taxon>
        <taxon>Ecdysozoa</taxon>
        <taxon>Arthropoda</taxon>
        <taxon>Hexapoda</taxon>
        <taxon>Insecta</taxon>
        <taxon>Pterygota</taxon>
        <taxon>Neoptera</taxon>
        <taxon>Endopterygota</taxon>
        <taxon>Coleoptera</taxon>
        <taxon>Polyphaga</taxon>
        <taxon>Cucujiformia</taxon>
        <taxon>Chrysomeloidea</taxon>
        <taxon>Chrysomelidae</taxon>
        <taxon>Galerucinae</taxon>
        <taxon>Alticini</taxon>
        <taxon>Psylliodes</taxon>
    </lineage>
</organism>
<sequence>MEGGDISSDGELNISSVMEARRKERKSYGRIRDVKKKMRVQSHEMGPDCSTDAQNVYLCGLIAVLPVQRKTLKEGAKHCGASYTYRIRALVGENTKKFNVCRKAFIAIHGISKKKVEILVSSLKETGYAPQDKRESEGKKGSDDVCSLLHNFIYSHLDPEVNHMKIFCDSCSGEQKNFTFFRFLHNLVNNEKRLESVVVTFPIQGQSYMECDKNFGLVNQKSRAEVPEDWLQILEDARHSPTPFNVINVNHTLFRSWTKFLDNSYLKKSPFPSRPIRQIYIQRGALLQYRTTYNVAWESALLQGKRRKSLRLPVCHLKNNEFRLPEYSYEGQLPVYAEKFRDIQHLKKFYSRAAQEFFANLPHQ</sequence>
<dbReference type="Proteomes" id="UP001153636">
    <property type="component" value="Chromosome 6"/>
</dbReference>
<dbReference type="PANTHER" id="PTHR34415">
    <property type="entry name" value="INTEGRASE CATALYTIC DOMAIN-CONTAINING PROTEIN"/>
    <property type="match status" value="1"/>
</dbReference>
<accession>A0A9P0D883</accession>
<proteinExistence type="predicted"/>